<dbReference type="InterPro" id="IPR026736">
    <property type="entry name" value="Virilizer"/>
</dbReference>
<accession>A0A8J4TEF5</accession>
<evidence type="ECO:0000256" key="4">
    <source>
        <dbReference type="ARBA" id="ARBA00023187"/>
    </source>
</evidence>
<comment type="caution">
    <text evidence="8">The sequence shown here is derived from an EMBL/GenBank/DDBJ whole genome shotgun (WGS) entry which is preliminary data.</text>
</comment>
<feature type="region of interest" description="Disordered" evidence="6">
    <location>
        <begin position="577"/>
        <end position="603"/>
    </location>
</feature>
<feature type="compositionally biased region" description="Polar residues" evidence="6">
    <location>
        <begin position="180"/>
        <end position="195"/>
    </location>
</feature>
<keyword evidence="4" id="KW-0508">mRNA splicing</keyword>
<evidence type="ECO:0000313" key="8">
    <source>
        <dbReference type="EMBL" id="KAF5400407.1"/>
    </source>
</evidence>
<feature type="compositionally biased region" description="Basic and acidic residues" evidence="6">
    <location>
        <begin position="999"/>
        <end position="1011"/>
    </location>
</feature>
<feature type="region of interest" description="Disordered" evidence="6">
    <location>
        <begin position="1510"/>
        <end position="1542"/>
    </location>
</feature>
<feature type="compositionally biased region" description="Basic and acidic residues" evidence="6">
    <location>
        <begin position="1510"/>
        <end position="1520"/>
    </location>
</feature>
<feature type="region of interest" description="Disordered" evidence="6">
    <location>
        <begin position="179"/>
        <end position="219"/>
    </location>
</feature>
<dbReference type="PANTHER" id="PTHR23185">
    <property type="entry name" value="PROTEIN VIRILIZER HOMOLOG"/>
    <property type="match status" value="1"/>
</dbReference>
<protein>
    <recommendedName>
        <fullName evidence="7">Virilizer N-terminal domain-containing protein</fullName>
    </recommendedName>
</protein>
<evidence type="ECO:0000256" key="5">
    <source>
        <dbReference type="ARBA" id="ARBA00023242"/>
    </source>
</evidence>
<dbReference type="GO" id="GO:0003723">
    <property type="term" value="F:RNA binding"/>
    <property type="evidence" value="ECO:0007669"/>
    <property type="project" value="TreeGrafter"/>
</dbReference>
<dbReference type="Proteomes" id="UP000748531">
    <property type="component" value="Unassembled WGS sequence"/>
</dbReference>
<evidence type="ECO:0000259" key="7">
    <source>
        <dbReference type="Pfam" id="PF15912"/>
    </source>
</evidence>
<feature type="compositionally biased region" description="Low complexity" evidence="6">
    <location>
        <begin position="1012"/>
        <end position="1022"/>
    </location>
</feature>
<evidence type="ECO:0000313" key="9">
    <source>
        <dbReference type="Proteomes" id="UP000748531"/>
    </source>
</evidence>
<comment type="subcellular location">
    <subcellularLocation>
        <location evidence="1">Nucleus</location>
    </subcellularLocation>
</comment>
<dbReference type="GO" id="GO:0006397">
    <property type="term" value="P:mRNA processing"/>
    <property type="evidence" value="ECO:0007669"/>
    <property type="project" value="UniProtKB-KW"/>
</dbReference>
<dbReference type="OrthoDB" id="6287100at2759"/>
<feature type="domain" description="Virilizer N-terminal" evidence="7">
    <location>
        <begin position="7"/>
        <end position="261"/>
    </location>
</feature>
<evidence type="ECO:0000256" key="2">
    <source>
        <dbReference type="ARBA" id="ARBA00008371"/>
    </source>
</evidence>
<reference evidence="8" key="1">
    <citation type="submission" date="2019-05" db="EMBL/GenBank/DDBJ databases">
        <title>Annotation for the trematode Paragonimus heterotremus.</title>
        <authorList>
            <person name="Choi Y.-J."/>
        </authorList>
    </citation>
    <scope>NUCLEOTIDE SEQUENCE</scope>
    <source>
        <strain evidence="8">LC</strain>
    </source>
</reference>
<comment type="similarity">
    <text evidence="2">Belongs to the vir family.</text>
</comment>
<keyword evidence="9" id="KW-1185">Reference proteome</keyword>
<feature type="region of interest" description="Disordered" evidence="6">
    <location>
        <begin position="993"/>
        <end position="1022"/>
    </location>
</feature>
<dbReference type="GO" id="GO:0036396">
    <property type="term" value="C:RNA N6-methyladenosine methyltransferase complex"/>
    <property type="evidence" value="ECO:0007669"/>
    <property type="project" value="TreeGrafter"/>
</dbReference>
<feature type="region of interest" description="Disordered" evidence="6">
    <location>
        <begin position="1643"/>
        <end position="1665"/>
    </location>
</feature>
<proteinExistence type="inferred from homology"/>
<evidence type="ECO:0000256" key="1">
    <source>
        <dbReference type="ARBA" id="ARBA00004123"/>
    </source>
</evidence>
<dbReference type="InterPro" id="IPR031801">
    <property type="entry name" value="VIR_N"/>
</dbReference>
<dbReference type="EMBL" id="LUCH01003215">
    <property type="protein sequence ID" value="KAF5400407.1"/>
    <property type="molecule type" value="Genomic_DNA"/>
</dbReference>
<organism evidence="8 9">
    <name type="scientific">Paragonimus heterotremus</name>
    <dbReference type="NCBI Taxonomy" id="100268"/>
    <lineage>
        <taxon>Eukaryota</taxon>
        <taxon>Metazoa</taxon>
        <taxon>Spiralia</taxon>
        <taxon>Lophotrochozoa</taxon>
        <taxon>Platyhelminthes</taxon>
        <taxon>Trematoda</taxon>
        <taxon>Digenea</taxon>
        <taxon>Plagiorchiida</taxon>
        <taxon>Troglotremata</taxon>
        <taxon>Troglotrematidae</taxon>
        <taxon>Paragonimus</taxon>
    </lineage>
</organism>
<gene>
    <name evidence="8" type="ORF">PHET_06178</name>
</gene>
<evidence type="ECO:0000256" key="3">
    <source>
        <dbReference type="ARBA" id="ARBA00022664"/>
    </source>
</evidence>
<keyword evidence="5" id="KW-0539">Nucleus</keyword>
<keyword evidence="3" id="KW-0507">mRNA processing</keyword>
<dbReference type="GO" id="GO:0005634">
    <property type="term" value="C:nucleus"/>
    <property type="evidence" value="ECO:0007669"/>
    <property type="project" value="UniProtKB-SubCell"/>
</dbReference>
<dbReference type="PANTHER" id="PTHR23185:SF0">
    <property type="entry name" value="PROTEIN VIRILIZER HOMOLOG"/>
    <property type="match status" value="1"/>
</dbReference>
<dbReference type="GO" id="GO:0008380">
    <property type="term" value="P:RNA splicing"/>
    <property type="evidence" value="ECO:0007669"/>
    <property type="project" value="UniProtKB-KW"/>
</dbReference>
<feature type="compositionally biased region" description="Basic and acidic residues" evidence="6">
    <location>
        <begin position="581"/>
        <end position="590"/>
    </location>
</feature>
<sequence>MADPFIVFFDTFMHNEHTQESVDCIRFKSGVQLLEIRILPFGSVVESDLSDEAVIGATNPAQFDVNFYSNSRTNCITLQSIYSHHFDEKNGINCIVFKEPVSSNFLLFRGRYSTLTIAIFGIPTISLSQTIQGGTNLSVPPPQIGLVTSVSVGDISTAPVVYEETGSASFAPPLLPSSPEIQSSWTQVETPTANQREPPEPSTKQVGGLQSEFASEDKVEDVYESAIDTGGLYEDGEIQDVDYEEISSNEELFSDADDIDAIEDGRQPTDQFTEDDPRLTRCYWRFNPWSMAAKCATGSLTERLRIPDPTMTLFQLHCWLLEREERVVATEPDVKVVANDAVHTVDGVNVDDTTADESARLPPPPDDWTTAAASAQYLLTITLKFTTDPNKLLTEEWVDAVEGLESHLAPGLAYLYHTDRQSMQSVTEALVVWVYTGLDLSAALRQSNSAYIVRHLLAGVRLTGLVTGTLFPRIAWSLLYPGAQSSAADGAQFEVFQVQHLLLNLLESPLVTTPLRLAICRALDRTTRLVVGLDAFFGRAHFLSLHEPADSQLDVASPSSLEIKDVPLVSKLCDSDDEMQEDKPVIDESTKTAQASTESHPVHEEASFIDNAVVKEELTEDTSHLSENDEPPDQSARRTPYQRLMFLFVASKHSRITTAYQRLLNKLHVYEMLLEFRDLMSQLRFETQSGPRVNMSLSIEQKLVYYLRQISNLLRYADEVIANPLPTTLPCPMLLGEDKKSAHDPYPDLCTMLDHTGFLDDFAWLIDQFQSSDQPSSLQAKLEENLPALTSPCGTQSPPDAVSLRNSEPVWSSIVGLMSSFLSEVSTLTLLASRPGPTSKMLVSLLKSASSIPSVKPHQTVVEWKVDTTEMMLLLGLELAYKLETLKYLDVLINWTRKQGIFSVVAQLLSFSEDDPMHSEPLLRDTLFGIARLCVSSVGSIQFGDLNSTALDIVKTILNTSAPIWVAEVISMDDHFAPFLMLLEAFGAQESQGSLPHSKSSDKLKDLDSIKKGTNTSDSSTLATTADATPISGLRATLRQILLNPIDPSTLVNFLVLTVLRHSENVAYLDRYGPRLAQLVTSYAWEDNLSDSAAFNTLTHAQSFSRSGSPFLYWLRDCPSRLSSMNLLTLCKTNSLSSEIFIWLVNQLKPLIAELEEALDGLLSVETVDDLLGLSGPAVSSQVGRKQSVNVNVIAGRPIPPAVLTLLRLIRSHVCNQSGKMVGLIPRPEQQVVLRRSLSLIELYSANGLCELTSLIQKLSDYFVLQCQTTVSQTTCALDLIGITTANSNTSLVVSMLEAGVHIVAQLLTTILHVQGDEFRDLTPVRPLCLAYTCGVYAVSPLGPKHKQLERLRSAVVTALLAYLNADIGTALSIKEIAKSLWVSVCREVITFTISAPAYYLPGLKLLLDLLPLPLPILNTSSLTEANQQRIRSARDRWAIHVLALAPEFTGLVELLGGTNPDPNNPLYLNLLQLLRRLADLGLSCATFLATACLDSLFVVWDELFEELRKKPSPTDRGSDDGDDVIEKSLPPNRSDSAKSLADDASNISVPLRTPSARLLLHSASGSDSAVDVAMSNCRGDVVERSVQDAVGSDSSNAKVLVDCFSDLDDSSELTSALALLHANLQVPACRLVILHLLRQNSEPSGASCRSSKSVDGSSAKGGQSNTLTRKRRFLFIAENILSACSDKLCHLRSQLVLLRCLGLLFDIESASASFESEFTFGPTNDTANVEAHKLRLANNLPDASCSEELVQILITHLSHPDRDMTTLPSALRPLLLLTQHDHGFLLVKNVLDNCAAQTNGQHFFANMVQRVNDCFSIENPDCQATLASCLRLLQSLVVGRSTLPLTFNNDAADCADESQMDTTQRSLHISGARVRDLLGWSKDGDEGKPVRDLHALLEMLTDDEPSLEYLRSGMKNLLSLLSEEFDVPECQSDTNEYSSLPQPSSLEVLFASRPYFVPLVDLATGSEKSYERLLKARRCLRSSFSTASSEFSEVIPKSSTTPSLVTCNLAELASSCCNGLRIREELAKCGRQRDSAEAAIRHQKRRRGQSSIIETGRSSKKFVAPMRGRGFILRGVPTQSGGQSLSSAGSGLGGLGSGTSLIGGTGNRVDPFRSRPLNTSRPPSLHVDDFTKLVKDDTVVEVRENLCWYSRLSVSFPVLLFAVFILHHIFSSNCASLSP</sequence>
<name>A0A8J4TEF5_9TREM</name>
<dbReference type="Pfam" id="PF15912">
    <property type="entry name" value="VIR_N"/>
    <property type="match status" value="1"/>
</dbReference>
<evidence type="ECO:0000256" key="6">
    <source>
        <dbReference type="SAM" id="MobiDB-lite"/>
    </source>
</evidence>